<dbReference type="HOGENOM" id="CLU_047969_1_2_9"/>
<keyword evidence="5" id="KW-1185">Reference proteome</keyword>
<dbReference type="eggNOG" id="COG0330">
    <property type="taxonomic scope" value="Bacteria"/>
</dbReference>
<dbReference type="RefSeq" id="WP_013121142.1">
    <property type="nucleotide sequence ID" value="NC_014152.1"/>
</dbReference>
<reference evidence="4 5" key="1">
    <citation type="submission" date="2010-05" db="EMBL/GenBank/DDBJ databases">
        <title>Complete sequence of Thermincola sp. JR.</title>
        <authorList>
            <consortium name="US DOE Joint Genome Institute"/>
            <person name="Lucas S."/>
            <person name="Copeland A."/>
            <person name="Lapidus A."/>
            <person name="Cheng J.-F."/>
            <person name="Bruce D."/>
            <person name="Goodwin L."/>
            <person name="Pitluck S."/>
            <person name="Chertkov O."/>
            <person name="Detter J.C."/>
            <person name="Han C."/>
            <person name="Tapia R."/>
            <person name="Land M."/>
            <person name="Hauser L."/>
            <person name="Kyrpides N."/>
            <person name="Mikhailova N."/>
            <person name="Hazen T.C."/>
            <person name="Woyke T."/>
        </authorList>
    </citation>
    <scope>NUCLEOTIDE SEQUENCE [LARGE SCALE GENOMIC DNA]</scope>
    <source>
        <strain evidence="4 5">JR</strain>
    </source>
</reference>
<keyword evidence="1" id="KW-0175">Coiled coil</keyword>
<dbReference type="InterPro" id="IPR001107">
    <property type="entry name" value="Band_7"/>
</dbReference>
<dbReference type="AlphaFoldDB" id="D5XA09"/>
<dbReference type="SMART" id="SM00244">
    <property type="entry name" value="PHB"/>
    <property type="match status" value="1"/>
</dbReference>
<gene>
    <name evidence="4" type="ordered locus">TherJR_2299</name>
</gene>
<evidence type="ECO:0000313" key="4">
    <source>
        <dbReference type="EMBL" id="ADG83142.1"/>
    </source>
</evidence>
<dbReference type="CDD" id="cd03401">
    <property type="entry name" value="SPFH_prohibitin"/>
    <property type="match status" value="1"/>
</dbReference>
<keyword evidence="2" id="KW-1133">Transmembrane helix</keyword>
<protein>
    <submittedName>
        <fullName evidence="4">Band 7 protein</fullName>
    </submittedName>
</protein>
<feature type="transmembrane region" description="Helical" evidence="2">
    <location>
        <begin position="15"/>
        <end position="33"/>
    </location>
</feature>
<dbReference type="Proteomes" id="UP000002377">
    <property type="component" value="Chromosome"/>
</dbReference>
<evidence type="ECO:0000256" key="1">
    <source>
        <dbReference type="SAM" id="Coils"/>
    </source>
</evidence>
<accession>D5XA09</accession>
<evidence type="ECO:0000256" key="2">
    <source>
        <dbReference type="SAM" id="Phobius"/>
    </source>
</evidence>
<dbReference type="PANTHER" id="PTHR23222">
    <property type="entry name" value="PROHIBITIN"/>
    <property type="match status" value="1"/>
</dbReference>
<dbReference type="EMBL" id="CP002028">
    <property type="protein sequence ID" value="ADG83142.1"/>
    <property type="molecule type" value="Genomic_DNA"/>
</dbReference>
<feature type="coiled-coil region" evidence="1">
    <location>
        <begin position="193"/>
        <end position="245"/>
    </location>
</feature>
<organism evidence="4 5">
    <name type="scientific">Thermincola potens (strain JR)</name>
    <dbReference type="NCBI Taxonomy" id="635013"/>
    <lineage>
        <taxon>Bacteria</taxon>
        <taxon>Bacillati</taxon>
        <taxon>Bacillota</taxon>
        <taxon>Clostridia</taxon>
        <taxon>Eubacteriales</taxon>
        <taxon>Thermincolaceae</taxon>
        <taxon>Thermincola</taxon>
    </lineage>
</organism>
<dbReference type="Pfam" id="PF01145">
    <property type="entry name" value="Band_7"/>
    <property type="match status" value="1"/>
</dbReference>
<dbReference type="SUPFAM" id="SSF117892">
    <property type="entry name" value="Band 7/SPFH domain"/>
    <property type="match status" value="1"/>
</dbReference>
<dbReference type="STRING" id="635013.TherJR_2299"/>
<keyword evidence="2" id="KW-0812">Transmembrane</keyword>
<feature type="domain" description="Band 7" evidence="3">
    <location>
        <begin position="34"/>
        <end position="194"/>
    </location>
</feature>
<dbReference type="PANTHER" id="PTHR23222:SF0">
    <property type="entry name" value="PROHIBITIN 1"/>
    <property type="match status" value="1"/>
</dbReference>
<dbReference type="OrthoDB" id="9812991at2"/>
<dbReference type="Gene3D" id="3.30.479.30">
    <property type="entry name" value="Band 7 domain"/>
    <property type="match status" value="1"/>
</dbReference>
<keyword evidence="2" id="KW-0472">Membrane</keyword>
<dbReference type="InterPro" id="IPR000163">
    <property type="entry name" value="Prohibitin"/>
</dbReference>
<name>D5XA09_THEPJ</name>
<proteinExistence type="predicted"/>
<sequence length="274" mass="30529">MENVTPVKTPGLPRIWTKIIVGVVALILFLGPLRPWYIVPPGHKGVVIQLGAVKGEFSEGIHFRIPLVQKIVDVNVQIQKSETESVAASKDLQMVTSKIALNYHVNPLAVAEVFQKIGLAYEQKIIDPAVQEAMKAITAKYTAEELITKRQQVALEIQQLLTTRLKKSDIVVDAFSIVNFQFSDEFNKAIEAKQTAEQLALKAQRDLQRVKIEAEQKVAAAKAEAEALKIQKEQVTADLIKLREIEVQKQAVEKWDGKLPYYNGGAVPFINIGR</sequence>
<dbReference type="GO" id="GO:0016020">
    <property type="term" value="C:membrane"/>
    <property type="evidence" value="ECO:0007669"/>
    <property type="project" value="InterPro"/>
</dbReference>
<evidence type="ECO:0000259" key="3">
    <source>
        <dbReference type="SMART" id="SM00244"/>
    </source>
</evidence>
<dbReference type="KEGG" id="tjr:TherJR_2299"/>
<dbReference type="PRINTS" id="PR00679">
    <property type="entry name" value="PROHIBITIN"/>
</dbReference>
<dbReference type="InterPro" id="IPR036013">
    <property type="entry name" value="Band_7/SPFH_dom_sf"/>
</dbReference>
<evidence type="ECO:0000313" key="5">
    <source>
        <dbReference type="Proteomes" id="UP000002377"/>
    </source>
</evidence>